<dbReference type="InterPro" id="IPR020472">
    <property type="entry name" value="WD40_PAC1"/>
</dbReference>
<dbReference type="PRINTS" id="PR00320">
    <property type="entry name" value="GPROTEINBRPT"/>
</dbReference>
<proteinExistence type="inferred from homology"/>
<dbReference type="GO" id="GO:0036064">
    <property type="term" value="C:ciliary basal body"/>
    <property type="evidence" value="ECO:0007669"/>
    <property type="project" value="TreeGrafter"/>
</dbReference>
<dbReference type="Gene3D" id="2.130.10.10">
    <property type="entry name" value="YVTN repeat-like/Quinoprotein amine dehydrogenase"/>
    <property type="match status" value="3"/>
</dbReference>
<feature type="repeat" description="WD" evidence="4">
    <location>
        <begin position="99"/>
        <end position="140"/>
    </location>
</feature>
<dbReference type="PROSITE" id="PS50294">
    <property type="entry name" value="WD_REPEATS_REGION"/>
    <property type="match status" value="5"/>
</dbReference>
<dbReference type="InterPro" id="IPR050505">
    <property type="entry name" value="WDR55/POC1"/>
</dbReference>
<feature type="compositionally biased region" description="Polar residues" evidence="5">
    <location>
        <begin position="337"/>
        <end position="346"/>
    </location>
</feature>
<comment type="similarity">
    <text evidence="3">Belongs to the WD repeat POC1 family.</text>
</comment>
<dbReference type="InterPro" id="IPR015943">
    <property type="entry name" value="WD40/YVTN_repeat-like_dom_sf"/>
</dbReference>
<feature type="repeat" description="WD" evidence="4">
    <location>
        <begin position="15"/>
        <end position="46"/>
    </location>
</feature>
<feature type="repeat" description="WD" evidence="4">
    <location>
        <begin position="151"/>
        <end position="182"/>
    </location>
</feature>
<protein>
    <submittedName>
        <fullName evidence="7">WD_REPEATS_REGION domain-containing protein</fullName>
    </submittedName>
</protein>
<evidence type="ECO:0000313" key="7">
    <source>
        <dbReference type="WBParaSite" id="TTAC_0000686401-mRNA-1"/>
    </source>
</evidence>
<dbReference type="InterPro" id="IPR013087">
    <property type="entry name" value="Znf_C2H2_type"/>
</dbReference>
<evidence type="ECO:0000256" key="1">
    <source>
        <dbReference type="ARBA" id="ARBA00022574"/>
    </source>
</evidence>
<dbReference type="PROSITE" id="PS50082">
    <property type="entry name" value="WD_REPEATS_2"/>
    <property type="match status" value="6"/>
</dbReference>
<dbReference type="SUPFAM" id="SSF50978">
    <property type="entry name" value="WD40 repeat-like"/>
    <property type="match status" value="1"/>
</dbReference>
<feature type="repeat" description="WD" evidence="4">
    <location>
        <begin position="183"/>
        <end position="224"/>
    </location>
</feature>
<feature type="region of interest" description="Disordered" evidence="5">
    <location>
        <begin position="337"/>
        <end position="371"/>
    </location>
</feature>
<keyword evidence="1 4" id="KW-0853">WD repeat</keyword>
<feature type="domain" description="C2H2-type" evidence="6">
    <location>
        <begin position="132"/>
        <end position="154"/>
    </location>
</feature>
<reference evidence="7" key="1">
    <citation type="submission" date="2017-02" db="UniProtKB">
        <authorList>
            <consortium name="WormBaseParasite"/>
        </authorList>
    </citation>
    <scope>IDENTIFICATION</scope>
</reference>
<sequence>LMLWNIKPQTRAYRFTGHESAVLCACFSRSGEIIASASKDCTVKLWIPNIKGDSITFRAHTAAVRWVDLSQDGTRLCTASSDKSVKVWNVQRQKFAYSLNKHVNWVRCCKFSPDSRLILSSSDDKTIRLWDCRNQECVNVFSDTGGFANHIDFHPSETCFASGSSNTTVKVWDLRMRRLIQQYGDHTASVQKVSFHPSGIYLLSASEDCTMKIFDLLEGRPIYTLSGHKGAISAAAFSISGELFASGGADEQVFIWKTNFAEFSESPNCARDSVMASTHVRKSILTERWPLPDIYCSKRYTDDDGNANSNTDQILASNSQRHMDGCIKTAADVESSSFTATEPSKNPSSLPLSSRANQQQEGGDATPAERSAHISIKEKVSSVPECIASTLATMTAQLNILTQAVLIATVFIPGRHIIATPWSVFTAQRGTFLLTRAASHNRAIIES</sequence>
<dbReference type="InterPro" id="IPR001680">
    <property type="entry name" value="WD40_rpt"/>
</dbReference>
<feature type="repeat" description="WD" evidence="4">
    <location>
        <begin position="225"/>
        <end position="266"/>
    </location>
</feature>
<dbReference type="GO" id="GO:0060271">
    <property type="term" value="P:cilium assembly"/>
    <property type="evidence" value="ECO:0007669"/>
    <property type="project" value="TreeGrafter"/>
</dbReference>
<dbReference type="Pfam" id="PF00400">
    <property type="entry name" value="WD40"/>
    <property type="match status" value="6"/>
</dbReference>
<evidence type="ECO:0000256" key="4">
    <source>
        <dbReference type="PROSITE-ProRule" id="PRU00221"/>
    </source>
</evidence>
<dbReference type="InterPro" id="IPR036322">
    <property type="entry name" value="WD40_repeat_dom_sf"/>
</dbReference>
<dbReference type="WBParaSite" id="TTAC_0000686401-mRNA-1">
    <property type="protein sequence ID" value="TTAC_0000686401-mRNA-1"/>
    <property type="gene ID" value="TTAC_0000686401"/>
</dbReference>
<dbReference type="PANTHER" id="PTHR44019">
    <property type="entry name" value="WD REPEAT-CONTAINING PROTEIN 55"/>
    <property type="match status" value="1"/>
</dbReference>
<dbReference type="CDD" id="cd00200">
    <property type="entry name" value="WD40"/>
    <property type="match status" value="1"/>
</dbReference>
<evidence type="ECO:0000256" key="3">
    <source>
        <dbReference type="ARBA" id="ARBA00037984"/>
    </source>
</evidence>
<evidence type="ECO:0000259" key="6">
    <source>
        <dbReference type="PROSITE" id="PS00028"/>
    </source>
</evidence>
<feature type="repeat" description="WD" evidence="4">
    <location>
        <begin position="57"/>
        <end position="98"/>
    </location>
</feature>
<keyword evidence="2" id="KW-0677">Repeat</keyword>
<organism evidence="7">
    <name type="scientific">Hydatigena taeniaeformis</name>
    <name type="common">Feline tapeworm</name>
    <name type="synonym">Taenia taeniaeformis</name>
    <dbReference type="NCBI Taxonomy" id="6205"/>
    <lineage>
        <taxon>Eukaryota</taxon>
        <taxon>Metazoa</taxon>
        <taxon>Spiralia</taxon>
        <taxon>Lophotrochozoa</taxon>
        <taxon>Platyhelminthes</taxon>
        <taxon>Cestoda</taxon>
        <taxon>Eucestoda</taxon>
        <taxon>Cyclophyllidea</taxon>
        <taxon>Taeniidae</taxon>
        <taxon>Hydatigera</taxon>
    </lineage>
</organism>
<evidence type="ECO:0000256" key="2">
    <source>
        <dbReference type="ARBA" id="ARBA00022737"/>
    </source>
</evidence>
<accession>A0A0R3X119</accession>
<dbReference type="PANTHER" id="PTHR44019:SF8">
    <property type="entry name" value="POC1 CENTRIOLAR PROTEIN HOMOLOG"/>
    <property type="match status" value="1"/>
</dbReference>
<dbReference type="PROSITE" id="PS00028">
    <property type="entry name" value="ZINC_FINGER_C2H2_1"/>
    <property type="match status" value="1"/>
</dbReference>
<evidence type="ECO:0000256" key="5">
    <source>
        <dbReference type="SAM" id="MobiDB-lite"/>
    </source>
</evidence>
<dbReference type="STRING" id="6205.A0A0R3X119"/>
<name>A0A0R3X119_HYDTA</name>
<dbReference type="AlphaFoldDB" id="A0A0R3X119"/>
<dbReference type="GO" id="GO:0005814">
    <property type="term" value="C:centriole"/>
    <property type="evidence" value="ECO:0007669"/>
    <property type="project" value="TreeGrafter"/>
</dbReference>
<dbReference type="InterPro" id="IPR019775">
    <property type="entry name" value="WD40_repeat_CS"/>
</dbReference>
<dbReference type="SMART" id="SM00320">
    <property type="entry name" value="WD40"/>
    <property type="match status" value="6"/>
</dbReference>
<dbReference type="PROSITE" id="PS00678">
    <property type="entry name" value="WD_REPEATS_1"/>
    <property type="match status" value="1"/>
</dbReference>